<protein>
    <submittedName>
        <fullName evidence="2">Uncharacterized protein</fullName>
    </submittedName>
</protein>
<reference evidence="2" key="1">
    <citation type="submission" date="2018-02" db="EMBL/GenBank/DDBJ databases">
        <title>Rhizophora mucronata_Transcriptome.</title>
        <authorList>
            <person name="Meera S.P."/>
            <person name="Sreeshan A."/>
            <person name="Augustine A."/>
        </authorList>
    </citation>
    <scope>NUCLEOTIDE SEQUENCE</scope>
    <source>
        <tissue evidence="2">Leaf</tissue>
    </source>
</reference>
<dbReference type="AlphaFoldDB" id="A0A2P2LGA0"/>
<evidence type="ECO:0000256" key="1">
    <source>
        <dbReference type="SAM" id="Phobius"/>
    </source>
</evidence>
<dbReference type="EMBL" id="GGEC01036518">
    <property type="protein sequence ID" value="MBX17002.1"/>
    <property type="molecule type" value="Transcribed_RNA"/>
</dbReference>
<keyword evidence="1" id="KW-0472">Membrane</keyword>
<keyword evidence="1" id="KW-1133">Transmembrane helix</keyword>
<name>A0A2P2LGA0_RHIMU</name>
<accession>A0A2P2LGA0</accession>
<keyword evidence="1" id="KW-0812">Transmembrane</keyword>
<sequence>MKNNTLMLSPVAKFTAKGNSFCFLFFFSLLLFFWTNFVQTLLQQMP</sequence>
<organism evidence="2">
    <name type="scientific">Rhizophora mucronata</name>
    <name type="common">Asiatic mangrove</name>
    <dbReference type="NCBI Taxonomy" id="61149"/>
    <lineage>
        <taxon>Eukaryota</taxon>
        <taxon>Viridiplantae</taxon>
        <taxon>Streptophyta</taxon>
        <taxon>Embryophyta</taxon>
        <taxon>Tracheophyta</taxon>
        <taxon>Spermatophyta</taxon>
        <taxon>Magnoliopsida</taxon>
        <taxon>eudicotyledons</taxon>
        <taxon>Gunneridae</taxon>
        <taxon>Pentapetalae</taxon>
        <taxon>rosids</taxon>
        <taxon>fabids</taxon>
        <taxon>Malpighiales</taxon>
        <taxon>Rhizophoraceae</taxon>
        <taxon>Rhizophora</taxon>
    </lineage>
</organism>
<evidence type="ECO:0000313" key="2">
    <source>
        <dbReference type="EMBL" id="MBX17002.1"/>
    </source>
</evidence>
<proteinExistence type="predicted"/>
<feature type="transmembrane region" description="Helical" evidence="1">
    <location>
        <begin position="21"/>
        <end position="42"/>
    </location>
</feature>